<feature type="transmembrane region" description="Helical" evidence="1">
    <location>
        <begin position="110"/>
        <end position="136"/>
    </location>
</feature>
<evidence type="ECO:0000256" key="2">
    <source>
        <dbReference type="SAM" id="SignalP"/>
    </source>
</evidence>
<keyword evidence="4" id="KW-1185">Reference proteome</keyword>
<feature type="transmembrane region" description="Helical" evidence="1">
    <location>
        <begin position="349"/>
        <end position="369"/>
    </location>
</feature>
<feature type="transmembrane region" description="Helical" evidence="1">
    <location>
        <begin position="176"/>
        <end position="200"/>
    </location>
</feature>
<evidence type="ECO:0008006" key="5">
    <source>
        <dbReference type="Google" id="ProtNLM"/>
    </source>
</evidence>
<organism evidence="3 4">
    <name type="scientific">Alienimonas chondri</name>
    <dbReference type="NCBI Taxonomy" id="2681879"/>
    <lineage>
        <taxon>Bacteria</taxon>
        <taxon>Pseudomonadati</taxon>
        <taxon>Planctomycetota</taxon>
        <taxon>Planctomycetia</taxon>
        <taxon>Planctomycetales</taxon>
        <taxon>Planctomycetaceae</taxon>
        <taxon>Alienimonas</taxon>
    </lineage>
</organism>
<dbReference type="Proteomes" id="UP000609651">
    <property type="component" value="Unassembled WGS sequence"/>
</dbReference>
<feature type="transmembrane region" description="Helical" evidence="1">
    <location>
        <begin position="261"/>
        <end position="284"/>
    </location>
</feature>
<comment type="caution">
    <text evidence="3">The sequence shown here is derived from an EMBL/GenBank/DDBJ whole genome shotgun (WGS) entry which is preliminary data.</text>
</comment>
<sequence>MNSRVAAVVVAGLLAATLATTAARPLYHSDVWAHLAYGRQVRAAGEVPATEPLMPLCEGVPFVNFAWLAGVAGSLLYDAAGPEGLRLAGGLLVAITVGLFGVAARKRGRVAWAGILAGTAFLAIAWFQLFAFAPWVDPLGPQILRPQTIGVALFAGLTAVTPIPRRPGWRWLGLPIVFALWTNLHGSWPIGLVWLAADWLDRAGRLRGAAWRSDRVRRGAGLIALCAAACCLNPLGPGAFVEALTFGRHPNLEDVIEWGPLTWAMNQTWVFVVAAALTAIAALLSPRRIGWGEALLLVTFGLAACRTSRWLLWWAGPAAISLAAHLSAFSQRPRPAAGSAARPAHERRWWIGAWAVGLVIGTAASVPTWRIAAGQYAGAGCLAHGTPVRATAYLREHPPAGQVFNAHAFGDFLLLAGPPNVRIFVGSHAHLTPPTVWNDALAISRADPGWKAKLDRYDATTLMLSVQDQRRLISEASASPRWREVYRDGTAVIFDRVQPMAGP</sequence>
<feature type="signal peptide" evidence="2">
    <location>
        <begin position="1"/>
        <end position="22"/>
    </location>
</feature>
<feature type="transmembrane region" description="Helical" evidence="1">
    <location>
        <begin position="84"/>
        <end position="104"/>
    </location>
</feature>
<evidence type="ECO:0000313" key="3">
    <source>
        <dbReference type="EMBL" id="NNJ24422.1"/>
    </source>
</evidence>
<keyword evidence="1" id="KW-0812">Transmembrane</keyword>
<protein>
    <recommendedName>
        <fullName evidence="5">Glycosyltransferase RgtA/B/C/D-like domain-containing protein</fullName>
    </recommendedName>
</protein>
<keyword evidence="1" id="KW-1133">Transmembrane helix</keyword>
<keyword evidence="1" id="KW-0472">Membrane</keyword>
<feature type="transmembrane region" description="Helical" evidence="1">
    <location>
        <begin position="220"/>
        <end position="241"/>
    </location>
</feature>
<feature type="chain" id="PRO_5046011105" description="Glycosyltransferase RgtA/B/C/D-like domain-containing protein" evidence="2">
    <location>
        <begin position="23"/>
        <end position="503"/>
    </location>
</feature>
<accession>A0ABX1VAV4</accession>
<gene>
    <name evidence="3" type="ORF">LzC2_04790</name>
</gene>
<feature type="transmembrane region" description="Helical" evidence="1">
    <location>
        <begin position="289"/>
        <end position="305"/>
    </location>
</feature>
<feature type="transmembrane region" description="Helical" evidence="1">
    <location>
        <begin position="311"/>
        <end position="329"/>
    </location>
</feature>
<evidence type="ECO:0000313" key="4">
    <source>
        <dbReference type="Proteomes" id="UP000609651"/>
    </source>
</evidence>
<reference evidence="3 4" key="1">
    <citation type="journal article" date="2020" name="Syst. Appl. Microbiol.">
        <title>Alienimonas chondri sp. nov., a novel planctomycete isolated from the biofilm of the red alga Chondrus crispus.</title>
        <authorList>
            <person name="Vitorino I."/>
            <person name="Albuquerque L."/>
            <person name="Wiegand S."/>
            <person name="Kallscheuer N."/>
            <person name="da Costa M.S."/>
            <person name="Lobo-da-Cunha A."/>
            <person name="Jogler C."/>
            <person name="Lage O.M."/>
        </authorList>
    </citation>
    <scope>NUCLEOTIDE SEQUENCE [LARGE SCALE GENOMIC DNA]</scope>
    <source>
        <strain evidence="3 4">LzC2</strain>
    </source>
</reference>
<dbReference type="RefSeq" id="WP_171183352.1">
    <property type="nucleotide sequence ID" value="NZ_WTPX01000008.1"/>
</dbReference>
<name>A0ABX1VAV4_9PLAN</name>
<dbReference type="EMBL" id="WTPX01000008">
    <property type="protein sequence ID" value="NNJ24422.1"/>
    <property type="molecule type" value="Genomic_DNA"/>
</dbReference>
<proteinExistence type="predicted"/>
<evidence type="ECO:0000256" key="1">
    <source>
        <dbReference type="SAM" id="Phobius"/>
    </source>
</evidence>
<keyword evidence="2" id="KW-0732">Signal</keyword>